<reference evidence="1 2" key="1">
    <citation type="submission" date="2023-03" db="EMBL/GenBank/DDBJ databases">
        <title>WGS of Gossypium arboreum.</title>
        <authorList>
            <person name="Yu D."/>
        </authorList>
    </citation>
    <scope>NUCLEOTIDE SEQUENCE [LARGE SCALE GENOMIC DNA]</scope>
    <source>
        <tissue evidence="1">Leaf</tissue>
    </source>
</reference>
<sequence length="124" mass="13675">MLWLSLENSNVMIGVFRDDMKVTGLKKKTEHEHVTTILNGISSDFEFVVTIILASQVPYSVQSVTTMLLDAEARQQTTMVDILSSVNVVTHKQVDNVSPSDYIPLSSSSSLQGYEHGRSSGSRI</sequence>
<proteinExistence type="predicted"/>
<dbReference type="Proteomes" id="UP001358586">
    <property type="component" value="Chromosome 1"/>
</dbReference>
<keyword evidence="2" id="KW-1185">Reference proteome</keyword>
<name>A0ABR0R541_GOSAR</name>
<dbReference type="EMBL" id="JARKNE010000001">
    <property type="protein sequence ID" value="KAK5846705.1"/>
    <property type="molecule type" value="Genomic_DNA"/>
</dbReference>
<organism evidence="1 2">
    <name type="scientific">Gossypium arboreum</name>
    <name type="common">Tree cotton</name>
    <name type="synonym">Gossypium nanking</name>
    <dbReference type="NCBI Taxonomy" id="29729"/>
    <lineage>
        <taxon>Eukaryota</taxon>
        <taxon>Viridiplantae</taxon>
        <taxon>Streptophyta</taxon>
        <taxon>Embryophyta</taxon>
        <taxon>Tracheophyta</taxon>
        <taxon>Spermatophyta</taxon>
        <taxon>Magnoliopsida</taxon>
        <taxon>eudicotyledons</taxon>
        <taxon>Gunneridae</taxon>
        <taxon>Pentapetalae</taxon>
        <taxon>rosids</taxon>
        <taxon>malvids</taxon>
        <taxon>Malvales</taxon>
        <taxon>Malvaceae</taxon>
        <taxon>Malvoideae</taxon>
        <taxon>Gossypium</taxon>
    </lineage>
</organism>
<gene>
    <name evidence="1" type="ORF">PVK06_003002</name>
</gene>
<comment type="caution">
    <text evidence="1">The sequence shown here is derived from an EMBL/GenBank/DDBJ whole genome shotgun (WGS) entry which is preliminary data.</text>
</comment>
<accession>A0ABR0R541</accession>
<evidence type="ECO:0000313" key="2">
    <source>
        <dbReference type="Proteomes" id="UP001358586"/>
    </source>
</evidence>
<dbReference type="PANTHER" id="PTHR47481:SF30">
    <property type="entry name" value="CCHC-TYPE DOMAIN-CONTAINING PROTEIN"/>
    <property type="match status" value="1"/>
</dbReference>
<dbReference type="PANTHER" id="PTHR47481">
    <property type="match status" value="1"/>
</dbReference>
<evidence type="ECO:0000313" key="1">
    <source>
        <dbReference type="EMBL" id="KAK5846705.1"/>
    </source>
</evidence>
<protein>
    <submittedName>
        <fullName evidence="1">Uncharacterized protein</fullName>
    </submittedName>
</protein>